<dbReference type="InterPro" id="IPR017737">
    <property type="entry name" value="TssE1-like"/>
</dbReference>
<evidence type="ECO:0000313" key="3">
    <source>
        <dbReference type="Proteomes" id="UP000327179"/>
    </source>
</evidence>
<feature type="domain" description="IraD/Gp25-like" evidence="1">
    <location>
        <begin position="28"/>
        <end position="120"/>
    </location>
</feature>
<evidence type="ECO:0000313" key="2">
    <source>
        <dbReference type="EMBL" id="QEY63560.1"/>
    </source>
</evidence>
<gene>
    <name evidence="2" type="primary">tssE</name>
    <name evidence="2" type="ORF">FXN65_16385</name>
</gene>
<reference evidence="2 3" key="1">
    <citation type="submission" date="2019-08" db="EMBL/GenBank/DDBJ databases">
        <title>Whole-genome Sequencing of e-waste polymer degrading bacterium Pseudomonas sp. strain PE08.</title>
        <authorList>
            <person name="Kirdat K."/>
            <person name="Debbarma P."/>
            <person name="Narawade N."/>
            <person name="Suyal D."/>
            <person name="Thorat V."/>
            <person name="Shouche Y."/>
            <person name="Goel R."/>
            <person name="Yadav A."/>
        </authorList>
    </citation>
    <scope>NUCLEOTIDE SEQUENCE [LARGE SCALE GENOMIC DNA]</scope>
    <source>
        <strain evidence="2 3">PE08</strain>
    </source>
</reference>
<dbReference type="Gene3D" id="3.10.450.40">
    <property type="match status" value="1"/>
</dbReference>
<proteinExistence type="predicted"/>
<dbReference type="KEGG" id="plal:FXN65_16385"/>
<dbReference type="PANTHER" id="PTHR38595">
    <property type="entry name" value="CYTOPLASMIC PROTEIN-RELATED"/>
    <property type="match status" value="1"/>
</dbReference>
<name>A0A5J6QM87_9GAMM</name>
<organism evidence="2 3">
    <name type="scientific">Metapseudomonas lalkuanensis</name>
    <dbReference type="NCBI Taxonomy" id="2604832"/>
    <lineage>
        <taxon>Bacteria</taxon>
        <taxon>Pseudomonadati</taxon>
        <taxon>Pseudomonadota</taxon>
        <taxon>Gammaproteobacteria</taxon>
        <taxon>Pseudomonadales</taxon>
        <taxon>Pseudomonadaceae</taxon>
        <taxon>Metapseudomonas</taxon>
    </lineage>
</organism>
<keyword evidence="3" id="KW-1185">Reference proteome</keyword>
<accession>A0A5J6QM87</accession>
<dbReference type="InterPro" id="IPR053176">
    <property type="entry name" value="T6SS_TssE1-like"/>
</dbReference>
<dbReference type="Proteomes" id="UP000327179">
    <property type="component" value="Chromosome"/>
</dbReference>
<dbReference type="InterPro" id="IPR007048">
    <property type="entry name" value="IraD/Gp25-like"/>
</dbReference>
<dbReference type="RefSeq" id="WP_151134313.1">
    <property type="nucleotide sequence ID" value="NZ_CP043311.1"/>
</dbReference>
<sequence length="146" mass="16304">MSDAGLLAPLFERLAAQADEAPACDHEALAESVRLELARLLNTRRASARSGRPLTILDYGIGDWSALQAYRGDDRRQLVRDIRAAVQHFEPRLQLTSVEADPAPGQPQRLRIRLGGSLRSGQRTWPAVFIIDNDDEGLEVRHERLD</sequence>
<dbReference type="Pfam" id="PF04965">
    <property type="entry name" value="GPW_gp25"/>
    <property type="match status" value="1"/>
</dbReference>
<dbReference type="SUPFAM" id="SSF160719">
    <property type="entry name" value="gpW/gp25-like"/>
    <property type="match status" value="1"/>
</dbReference>
<dbReference type="EMBL" id="CP043311">
    <property type="protein sequence ID" value="QEY63560.1"/>
    <property type="molecule type" value="Genomic_DNA"/>
</dbReference>
<protein>
    <submittedName>
        <fullName evidence="2">Type VI secretion system baseplate subunit TssE</fullName>
    </submittedName>
</protein>
<evidence type="ECO:0000259" key="1">
    <source>
        <dbReference type="Pfam" id="PF04965"/>
    </source>
</evidence>
<dbReference type="AlphaFoldDB" id="A0A5J6QM87"/>
<dbReference type="PANTHER" id="PTHR38595:SF2">
    <property type="entry name" value="TYPE VI SECRETION SYSTEM BASEPLATE SUBUNIT TSSE"/>
    <property type="match status" value="1"/>
</dbReference>
<dbReference type="NCBIfam" id="TIGR03357">
    <property type="entry name" value="VI_zyme"/>
    <property type="match status" value="1"/>
</dbReference>